<dbReference type="Pfam" id="PF12705">
    <property type="entry name" value="PDDEXK_1"/>
    <property type="match status" value="1"/>
</dbReference>
<sequence>MLSQHLRRRAARLVREASTFHLSTSQEALLASVAPGRVSIVRGLPGTGKTTAGASLLGSATTPTLALTPHGFDSSLRRRVEAHTPIGFLEAQDDVRLLSIGAWSERFRSDYGHTATERVLSHTAAKIFSAPMLRTAVSDTLRCFNELERYGVSPSAYANYIQTALTDPATARLSAQSFLDVLANQTDLCDAYTAYRDLLHEAHCNTHDGVVLDALELVETHPYYLHASLATTAQFVVDDLHLWSPGAVLLLARMMLASAEKAWILFSDPSLPGPLDQLRMGKDFTESTWSAPAVAPTGMHAMAYDILTKASNVVLPPSVQLVAHTSKNEVSSMAAAIRDKHARGERLLVVLGEAARVDDLVAELQALHVPHLSLEPRDLFETDVVSTAYSLLQTLASPSDSKHLFHLLNTSPEMDPVVLARIMESSTSRHIDLYETLVLAGPDHPPIAAFLKRFQTLRDAAMKLSCAELLHLYLTESGTLEALLHPANEHDVARSEALAAFLDVVLDAQRHKQSPCVPFVVPYLTQLRETGRLRAPSSLTFALDDALTDHRVLVASQRSAWRLPSHVQVDTLMLLQWHDKAFPGRKPRGIGAGILPSSLLEAQAGCKSSGRDEYLDTCRQRLASLLLRARASVLISHTADAPISRLLAPWASFVATTTDRVSHEDATPPPTAVVVDTNAPLPLHHLSFSQIDEYMRCPHRYYLSRVLGLEPKANSSMVYGRSLHEAIATYASVAPHASASEDALAAFAKAWTPGSCRSLAEERMLQAQGAAALRSFIAYEADRTSYIECIEQEFEFHVPEANVLFRGVWDRVERRAEDDVFIVEFKSNLADAARDNQRLADESLQLKLYMLAYHRLTGTPPKGAVLRSLETSHGRNAPGVVAHSVETDDAALSAIQVTARAIRARSFDATPSFLGCAFCAFRDICEKKAASA</sequence>
<keyword evidence="3" id="KW-0227">DNA damage</keyword>
<accession>A0A067CEC3</accession>
<keyword evidence="2" id="KW-0547">Nucleotide-binding</keyword>
<dbReference type="OMA" id="RCPHRYY"/>
<evidence type="ECO:0000256" key="4">
    <source>
        <dbReference type="ARBA" id="ARBA00022801"/>
    </source>
</evidence>
<dbReference type="InterPro" id="IPR011335">
    <property type="entry name" value="Restrct_endonuc-II-like"/>
</dbReference>
<evidence type="ECO:0000256" key="8">
    <source>
        <dbReference type="ARBA" id="ARBA00023125"/>
    </source>
</evidence>
<evidence type="ECO:0000313" key="11">
    <source>
        <dbReference type="EMBL" id="KDO29099.1"/>
    </source>
</evidence>
<keyword evidence="9" id="KW-0234">DNA repair</keyword>
<evidence type="ECO:0000313" key="12">
    <source>
        <dbReference type="Proteomes" id="UP000030745"/>
    </source>
</evidence>
<dbReference type="GO" id="GO:0004527">
    <property type="term" value="F:exonuclease activity"/>
    <property type="evidence" value="ECO:0007669"/>
    <property type="project" value="UniProtKB-KW"/>
</dbReference>
<dbReference type="GO" id="GO:0003677">
    <property type="term" value="F:DNA binding"/>
    <property type="evidence" value="ECO:0007669"/>
    <property type="project" value="UniProtKB-KW"/>
</dbReference>
<evidence type="ECO:0000256" key="1">
    <source>
        <dbReference type="ARBA" id="ARBA00022722"/>
    </source>
</evidence>
<evidence type="ECO:0000256" key="3">
    <source>
        <dbReference type="ARBA" id="ARBA00022763"/>
    </source>
</evidence>
<keyword evidence="4" id="KW-0378">Hydrolase</keyword>
<keyword evidence="12" id="KW-1185">Reference proteome</keyword>
<feature type="domain" description="UvrD-like helicase C-terminal" evidence="10">
    <location>
        <begin position="285"/>
        <end position="531"/>
    </location>
</feature>
<keyword evidence="5" id="KW-0347">Helicase</keyword>
<keyword evidence="8" id="KW-0238">DNA-binding</keyword>
<reference evidence="11 12" key="1">
    <citation type="journal article" date="2013" name="PLoS Genet.">
        <title>Distinctive expansion of potential virulence genes in the genome of the oomycete fish pathogen Saprolegnia parasitica.</title>
        <authorList>
            <person name="Jiang R.H."/>
            <person name="de Bruijn I."/>
            <person name="Haas B.J."/>
            <person name="Belmonte R."/>
            <person name="Lobach L."/>
            <person name="Christie J."/>
            <person name="van den Ackerveken G."/>
            <person name="Bottin A."/>
            <person name="Bulone V."/>
            <person name="Diaz-Moreno S.M."/>
            <person name="Dumas B."/>
            <person name="Fan L."/>
            <person name="Gaulin E."/>
            <person name="Govers F."/>
            <person name="Grenville-Briggs L.J."/>
            <person name="Horner N.R."/>
            <person name="Levin J.Z."/>
            <person name="Mammella M."/>
            <person name="Meijer H.J."/>
            <person name="Morris P."/>
            <person name="Nusbaum C."/>
            <person name="Oome S."/>
            <person name="Phillips A.J."/>
            <person name="van Rooyen D."/>
            <person name="Rzeszutek E."/>
            <person name="Saraiva M."/>
            <person name="Secombes C.J."/>
            <person name="Seidl M.F."/>
            <person name="Snel B."/>
            <person name="Stassen J.H."/>
            <person name="Sykes S."/>
            <person name="Tripathy S."/>
            <person name="van den Berg H."/>
            <person name="Vega-Arreguin J.C."/>
            <person name="Wawra S."/>
            <person name="Young S.K."/>
            <person name="Zeng Q."/>
            <person name="Dieguez-Uribeondo J."/>
            <person name="Russ C."/>
            <person name="Tyler B.M."/>
            <person name="van West P."/>
        </authorList>
    </citation>
    <scope>NUCLEOTIDE SEQUENCE [LARGE SCALE GENOMIC DNA]</scope>
    <source>
        <strain evidence="11 12">CBS 223.65</strain>
    </source>
</reference>
<dbReference type="Proteomes" id="UP000030745">
    <property type="component" value="Unassembled WGS sequence"/>
</dbReference>
<keyword evidence="1" id="KW-0540">Nuclease</keyword>
<dbReference type="GO" id="GO:0004386">
    <property type="term" value="F:helicase activity"/>
    <property type="evidence" value="ECO:0007669"/>
    <property type="project" value="UniProtKB-KW"/>
</dbReference>
<evidence type="ECO:0000256" key="9">
    <source>
        <dbReference type="ARBA" id="ARBA00023204"/>
    </source>
</evidence>
<protein>
    <recommendedName>
        <fullName evidence="10">UvrD-like helicase C-terminal domain-containing protein</fullName>
    </recommendedName>
</protein>
<dbReference type="KEGG" id="spar:SPRG_06155"/>
<evidence type="ECO:0000256" key="6">
    <source>
        <dbReference type="ARBA" id="ARBA00022839"/>
    </source>
</evidence>
<dbReference type="InterPro" id="IPR011604">
    <property type="entry name" value="PDDEXK-like_dom_sf"/>
</dbReference>
<dbReference type="VEuPathDB" id="FungiDB:SPRG_06155"/>
<proteinExistence type="predicted"/>
<dbReference type="InterPro" id="IPR038726">
    <property type="entry name" value="PDDEXK_AddAB-type"/>
</dbReference>
<dbReference type="InterPro" id="IPR027417">
    <property type="entry name" value="P-loop_NTPase"/>
</dbReference>
<evidence type="ECO:0000256" key="5">
    <source>
        <dbReference type="ARBA" id="ARBA00022806"/>
    </source>
</evidence>
<dbReference type="InterPro" id="IPR014017">
    <property type="entry name" value="DNA_helicase_UvrD-like_C"/>
</dbReference>
<evidence type="ECO:0000256" key="2">
    <source>
        <dbReference type="ARBA" id="ARBA00022741"/>
    </source>
</evidence>
<dbReference type="GeneID" id="24128517"/>
<evidence type="ECO:0000256" key="7">
    <source>
        <dbReference type="ARBA" id="ARBA00022840"/>
    </source>
</evidence>
<dbReference type="EMBL" id="KK583208">
    <property type="protein sequence ID" value="KDO29099.1"/>
    <property type="molecule type" value="Genomic_DNA"/>
</dbReference>
<gene>
    <name evidence="11" type="ORF">SPRG_06155</name>
</gene>
<dbReference type="Gene3D" id="3.90.320.10">
    <property type="match status" value="1"/>
</dbReference>
<dbReference type="RefSeq" id="XP_012200267.1">
    <property type="nucleotide sequence ID" value="XM_012344877.1"/>
</dbReference>
<dbReference type="SUPFAM" id="SSF52540">
    <property type="entry name" value="P-loop containing nucleoside triphosphate hydrolases"/>
    <property type="match status" value="1"/>
</dbReference>
<dbReference type="OrthoDB" id="64878at2759"/>
<dbReference type="SUPFAM" id="SSF52980">
    <property type="entry name" value="Restriction endonuclease-like"/>
    <property type="match status" value="1"/>
</dbReference>
<dbReference type="GO" id="GO:0005524">
    <property type="term" value="F:ATP binding"/>
    <property type="evidence" value="ECO:0007669"/>
    <property type="project" value="UniProtKB-KW"/>
</dbReference>
<dbReference type="Gene3D" id="3.40.50.300">
    <property type="entry name" value="P-loop containing nucleotide triphosphate hydrolases"/>
    <property type="match status" value="1"/>
</dbReference>
<evidence type="ECO:0000259" key="10">
    <source>
        <dbReference type="PROSITE" id="PS51217"/>
    </source>
</evidence>
<organism evidence="11 12">
    <name type="scientific">Saprolegnia parasitica (strain CBS 223.65)</name>
    <dbReference type="NCBI Taxonomy" id="695850"/>
    <lineage>
        <taxon>Eukaryota</taxon>
        <taxon>Sar</taxon>
        <taxon>Stramenopiles</taxon>
        <taxon>Oomycota</taxon>
        <taxon>Saprolegniomycetes</taxon>
        <taxon>Saprolegniales</taxon>
        <taxon>Saprolegniaceae</taxon>
        <taxon>Saprolegnia</taxon>
    </lineage>
</organism>
<dbReference type="GO" id="GO:0006281">
    <property type="term" value="P:DNA repair"/>
    <property type="evidence" value="ECO:0007669"/>
    <property type="project" value="UniProtKB-KW"/>
</dbReference>
<keyword evidence="6" id="KW-0269">Exonuclease</keyword>
<dbReference type="AlphaFoldDB" id="A0A067CEC3"/>
<name>A0A067CEC3_SAPPC</name>
<dbReference type="PROSITE" id="PS51217">
    <property type="entry name" value="UVRD_HELICASE_CTER"/>
    <property type="match status" value="1"/>
</dbReference>
<keyword evidence="7" id="KW-0067">ATP-binding</keyword>
<dbReference type="Gene3D" id="1.10.486.10">
    <property type="entry name" value="PCRA, domain 4"/>
    <property type="match status" value="1"/>
</dbReference>